<dbReference type="InterPro" id="IPR029063">
    <property type="entry name" value="SAM-dependent_MTases_sf"/>
</dbReference>
<dbReference type="PIRSF" id="PIRSF004553">
    <property type="entry name" value="CHP00095"/>
    <property type="match status" value="1"/>
</dbReference>
<dbReference type="GO" id="GO:0052913">
    <property type="term" value="F:16S rRNA (guanine(966)-N(2))-methyltransferase activity"/>
    <property type="evidence" value="ECO:0007669"/>
    <property type="project" value="UniProtKB-EC"/>
</dbReference>
<keyword evidence="1 3" id="KW-0489">Methyltransferase</keyword>
<dbReference type="Gene3D" id="3.40.50.150">
    <property type="entry name" value="Vaccinia Virus protein VP39"/>
    <property type="match status" value="1"/>
</dbReference>
<dbReference type="GO" id="GO:0003676">
    <property type="term" value="F:nucleic acid binding"/>
    <property type="evidence" value="ECO:0007669"/>
    <property type="project" value="InterPro"/>
</dbReference>
<protein>
    <submittedName>
        <fullName evidence="3">16S rRNA (Guanine(966)-N(2))-methyltransferase RsmD</fullName>
        <ecNumber evidence="3">2.1.1.171</ecNumber>
    </submittedName>
</protein>
<dbReference type="InterPro" id="IPR004398">
    <property type="entry name" value="RNA_MeTrfase_RsmD"/>
</dbReference>
<reference evidence="3" key="1">
    <citation type="submission" date="2020-09" db="EMBL/GenBank/DDBJ databases">
        <title>A novel bacterium of genus Hazenella, isolated from South China Sea.</title>
        <authorList>
            <person name="Huang H."/>
            <person name="Mo K."/>
            <person name="Hu Y."/>
        </authorList>
    </citation>
    <scope>NUCLEOTIDE SEQUENCE</scope>
    <source>
        <strain evidence="3">IB182357</strain>
    </source>
</reference>
<dbReference type="InterPro" id="IPR002052">
    <property type="entry name" value="DNA_methylase_N6_adenine_CS"/>
</dbReference>
<dbReference type="NCBIfam" id="TIGR00095">
    <property type="entry name" value="16S rRNA (guanine(966)-N(2))-methyltransferase RsmD"/>
    <property type="match status" value="1"/>
</dbReference>
<comment type="caution">
    <text evidence="3">The sequence shown here is derived from an EMBL/GenBank/DDBJ whole genome shotgun (WGS) entry which is preliminary data.</text>
</comment>
<evidence type="ECO:0000313" key="3">
    <source>
        <dbReference type="EMBL" id="MBD1371399.1"/>
    </source>
</evidence>
<dbReference type="SUPFAM" id="SSF53335">
    <property type="entry name" value="S-adenosyl-L-methionine-dependent methyltransferases"/>
    <property type="match status" value="1"/>
</dbReference>
<dbReference type="PANTHER" id="PTHR43542">
    <property type="entry name" value="METHYLTRANSFERASE"/>
    <property type="match status" value="1"/>
</dbReference>
<dbReference type="RefSeq" id="WP_191141522.1">
    <property type="nucleotide sequence ID" value="NZ_JACXAH010000003.1"/>
</dbReference>
<dbReference type="PANTHER" id="PTHR43542:SF1">
    <property type="entry name" value="METHYLTRANSFERASE"/>
    <property type="match status" value="1"/>
</dbReference>
<dbReference type="CDD" id="cd02440">
    <property type="entry name" value="AdoMet_MTases"/>
    <property type="match status" value="1"/>
</dbReference>
<dbReference type="Pfam" id="PF03602">
    <property type="entry name" value="Cons_hypoth95"/>
    <property type="match status" value="1"/>
</dbReference>
<gene>
    <name evidence="3" type="primary">rsmD</name>
    <name evidence="3" type="ORF">IC620_03400</name>
</gene>
<keyword evidence="4" id="KW-1185">Reference proteome</keyword>
<evidence type="ECO:0000256" key="1">
    <source>
        <dbReference type="ARBA" id="ARBA00022603"/>
    </source>
</evidence>
<dbReference type="Proteomes" id="UP000661691">
    <property type="component" value="Unassembled WGS sequence"/>
</dbReference>
<dbReference type="EC" id="2.1.1.171" evidence="3"/>
<accession>A0A926RTN8</accession>
<sequence length="184" mass="20935">MRIIAGSAKGTKLKMVPGKHVRPTVDRVKETLFNVIGPYFDEGWALDLFAGTGGLGLEALSRGIAHAVFIDQSRTSIETIKENIQLTHFEKQSEWYRQDARAAIKFLAKRAVKFNLIFLDPPYHENWLEPIVYQILQLDLLEDRGVLVLEHPTRVKIPESWSGLSSDRILTFGDTQLTIFTKEK</sequence>
<name>A0A926RTN8_9BACL</name>
<dbReference type="AlphaFoldDB" id="A0A926RTN8"/>
<dbReference type="PROSITE" id="PS00092">
    <property type="entry name" value="N6_MTASE"/>
    <property type="match status" value="1"/>
</dbReference>
<evidence type="ECO:0000256" key="2">
    <source>
        <dbReference type="ARBA" id="ARBA00022679"/>
    </source>
</evidence>
<evidence type="ECO:0000313" key="4">
    <source>
        <dbReference type="Proteomes" id="UP000661691"/>
    </source>
</evidence>
<proteinExistence type="predicted"/>
<organism evidence="3 4">
    <name type="scientific">Polycladospora coralii</name>
    <dbReference type="NCBI Taxonomy" id="2771432"/>
    <lineage>
        <taxon>Bacteria</taxon>
        <taxon>Bacillati</taxon>
        <taxon>Bacillota</taxon>
        <taxon>Bacilli</taxon>
        <taxon>Bacillales</taxon>
        <taxon>Thermoactinomycetaceae</taxon>
        <taxon>Polycladospora</taxon>
    </lineage>
</organism>
<keyword evidence="2 3" id="KW-0808">Transferase</keyword>
<dbReference type="EMBL" id="JACXAH010000003">
    <property type="protein sequence ID" value="MBD1371399.1"/>
    <property type="molecule type" value="Genomic_DNA"/>
</dbReference>